<dbReference type="Pfam" id="PF07686">
    <property type="entry name" value="V-set"/>
    <property type="match status" value="1"/>
</dbReference>
<keyword evidence="4" id="KW-1185">Reference proteome</keyword>
<feature type="chain" id="PRO_5040758033" description="Immunoglobulin V-set domain-containing protein" evidence="1">
    <location>
        <begin position="20"/>
        <end position="116"/>
    </location>
</feature>
<comment type="caution">
    <text evidence="3">The sequence shown here is derived from an EMBL/GenBank/DDBJ whole genome shotgun (WGS) entry which is preliminary data.</text>
</comment>
<sequence>MKTISLLFIISLLINDVFGDTDEVSVMEGDSVTLHTDTEIQKIDVIEWRFGDKQDFAARLDKESDEMRLSQDKRFKNRLMLNNKTGDLTITNITTEHAGLFKVDVAGRITTTKTFS</sequence>
<evidence type="ECO:0000259" key="2">
    <source>
        <dbReference type="Pfam" id="PF07686"/>
    </source>
</evidence>
<dbReference type="EMBL" id="JAFHDT010000025">
    <property type="protein sequence ID" value="KAI7790883.1"/>
    <property type="molecule type" value="Genomic_DNA"/>
</dbReference>
<protein>
    <recommendedName>
        <fullName evidence="2">Immunoglobulin V-set domain-containing protein</fullName>
    </recommendedName>
</protein>
<dbReference type="InterPro" id="IPR013106">
    <property type="entry name" value="Ig_V-set"/>
</dbReference>
<dbReference type="SUPFAM" id="SSF48726">
    <property type="entry name" value="Immunoglobulin"/>
    <property type="match status" value="1"/>
</dbReference>
<gene>
    <name evidence="3" type="ORF">IRJ41_003615</name>
</gene>
<dbReference type="PANTHER" id="PTHR21063:SF4">
    <property type="entry name" value="CD48 ANTIGEN-RELATED"/>
    <property type="match status" value="1"/>
</dbReference>
<evidence type="ECO:0000313" key="4">
    <source>
        <dbReference type="Proteomes" id="UP001059041"/>
    </source>
</evidence>
<organism evidence="3 4">
    <name type="scientific">Triplophysa rosa</name>
    <name type="common">Cave loach</name>
    <dbReference type="NCBI Taxonomy" id="992332"/>
    <lineage>
        <taxon>Eukaryota</taxon>
        <taxon>Metazoa</taxon>
        <taxon>Chordata</taxon>
        <taxon>Craniata</taxon>
        <taxon>Vertebrata</taxon>
        <taxon>Euteleostomi</taxon>
        <taxon>Actinopterygii</taxon>
        <taxon>Neopterygii</taxon>
        <taxon>Teleostei</taxon>
        <taxon>Ostariophysi</taxon>
        <taxon>Cypriniformes</taxon>
        <taxon>Nemacheilidae</taxon>
        <taxon>Triplophysa</taxon>
    </lineage>
</organism>
<feature type="domain" description="Immunoglobulin V-set" evidence="2">
    <location>
        <begin position="22"/>
        <end position="108"/>
    </location>
</feature>
<proteinExistence type="predicted"/>
<dbReference type="InterPro" id="IPR036179">
    <property type="entry name" value="Ig-like_dom_sf"/>
</dbReference>
<dbReference type="Proteomes" id="UP001059041">
    <property type="component" value="Linkage Group LG25"/>
</dbReference>
<dbReference type="AlphaFoldDB" id="A0A9W7T6L1"/>
<evidence type="ECO:0000256" key="1">
    <source>
        <dbReference type="SAM" id="SignalP"/>
    </source>
</evidence>
<dbReference type="Gene3D" id="2.60.40.10">
    <property type="entry name" value="Immunoglobulins"/>
    <property type="match status" value="1"/>
</dbReference>
<name>A0A9W7T6L1_TRIRA</name>
<accession>A0A9W7T6L1</accession>
<feature type="non-terminal residue" evidence="3">
    <location>
        <position position="1"/>
    </location>
</feature>
<dbReference type="PANTHER" id="PTHR21063">
    <property type="entry name" value="LFA-3"/>
    <property type="match status" value="1"/>
</dbReference>
<reference evidence="3" key="1">
    <citation type="submission" date="2021-02" db="EMBL/GenBank/DDBJ databases">
        <title>Comparative genomics reveals that relaxation of natural selection precedes convergent phenotypic evolution of cavefish.</title>
        <authorList>
            <person name="Peng Z."/>
        </authorList>
    </citation>
    <scope>NUCLEOTIDE SEQUENCE</scope>
    <source>
        <tissue evidence="3">Muscle</tissue>
    </source>
</reference>
<dbReference type="InterPro" id="IPR013783">
    <property type="entry name" value="Ig-like_fold"/>
</dbReference>
<keyword evidence="1" id="KW-0732">Signal</keyword>
<evidence type="ECO:0000313" key="3">
    <source>
        <dbReference type="EMBL" id="KAI7790883.1"/>
    </source>
</evidence>
<feature type="signal peptide" evidence="1">
    <location>
        <begin position="1"/>
        <end position="19"/>
    </location>
</feature>